<feature type="region of interest" description="Disordered" evidence="1">
    <location>
        <begin position="177"/>
        <end position="225"/>
    </location>
</feature>
<reference evidence="2" key="2">
    <citation type="submission" date="2019-06" db="EMBL/GenBank/DDBJ databases">
        <title>Genomics analysis of Aphanomyces spp. identifies a new class of oomycete effector associated with host adaptation.</title>
        <authorList>
            <person name="Gaulin E."/>
        </authorList>
    </citation>
    <scope>NUCLEOTIDE SEQUENCE</scope>
    <source>
        <strain evidence="2">CBS 578.67</strain>
    </source>
</reference>
<evidence type="ECO:0000313" key="2">
    <source>
        <dbReference type="EMBL" id="KAF0700624.1"/>
    </source>
</evidence>
<dbReference type="Proteomes" id="UP000332933">
    <property type="component" value="Unassembled WGS sequence"/>
</dbReference>
<evidence type="ECO:0000313" key="4">
    <source>
        <dbReference type="Proteomes" id="UP000332933"/>
    </source>
</evidence>
<dbReference type="EMBL" id="VJMH01005115">
    <property type="protein sequence ID" value="KAF0700624.1"/>
    <property type="molecule type" value="Genomic_DNA"/>
</dbReference>
<evidence type="ECO:0000313" key="3">
    <source>
        <dbReference type="EMBL" id="VFT85688.1"/>
    </source>
</evidence>
<name>A0A485KLL6_9STRA</name>
<proteinExistence type="predicted"/>
<sequence length="225" mass="25623">MLARRAAFRFLSTSPLRHPRHLWDLLHVSKWHPAAALEQSLLELKKMEITALDQLTSIPWGWDTNALAKEDEEFFKDVASEYHPEKDVYTLLPLANYSYSSAYVVDKDGKRVQSIRRRYEDSTGRLKAMHARRIQGKELVERWDRKHYDDKGVHESMCTDGTPEAFEKEWHLTPFGEVAKPIELGAPKEEKPTAANDAQGNKKDKPKDAQGSGGEDEAKGAVDAH</sequence>
<dbReference type="EMBL" id="CAADRA010005136">
    <property type="protein sequence ID" value="VFT85688.1"/>
    <property type="molecule type" value="Genomic_DNA"/>
</dbReference>
<gene>
    <name evidence="3" type="primary">Aste57867_8802</name>
    <name evidence="2" type="ORF">As57867_008767</name>
    <name evidence="3" type="ORF">ASTE57867_8802</name>
</gene>
<dbReference type="AlphaFoldDB" id="A0A485KLL6"/>
<evidence type="ECO:0000256" key="1">
    <source>
        <dbReference type="SAM" id="MobiDB-lite"/>
    </source>
</evidence>
<organism evidence="3 4">
    <name type="scientific">Aphanomyces stellatus</name>
    <dbReference type="NCBI Taxonomy" id="120398"/>
    <lineage>
        <taxon>Eukaryota</taxon>
        <taxon>Sar</taxon>
        <taxon>Stramenopiles</taxon>
        <taxon>Oomycota</taxon>
        <taxon>Saprolegniomycetes</taxon>
        <taxon>Saprolegniales</taxon>
        <taxon>Verrucalvaceae</taxon>
        <taxon>Aphanomyces</taxon>
    </lineage>
</organism>
<dbReference type="OrthoDB" id="163343at2759"/>
<keyword evidence="4" id="KW-1185">Reference proteome</keyword>
<reference evidence="3 4" key="1">
    <citation type="submission" date="2019-03" db="EMBL/GenBank/DDBJ databases">
        <authorList>
            <person name="Gaulin E."/>
            <person name="Dumas B."/>
        </authorList>
    </citation>
    <scope>NUCLEOTIDE SEQUENCE [LARGE SCALE GENOMIC DNA]</scope>
    <source>
        <strain evidence="3">CBS 568.67</strain>
    </source>
</reference>
<protein>
    <submittedName>
        <fullName evidence="3">Aste57867_8802 protein</fullName>
    </submittedName>
</protein>
<feature type="compositionally biased region" description="Basic and acidic residues" evidence="1">
    <location>
        <begin position="216"/>
        <end position="225"/>
    </location>
</feature>
<accession>A0A485KLL6</accession>